<feature type="domain" description="Glycosyl transferase CAP10" evidence="2">
    <location>
        <begin position="178"/>
        <end position="437"/>
    </location>
</feature>
<dbReference type="Pfam" id="PF05686">
    <property type="entry name" value="Glyco_transf_90"/>
    <property type="match status" value="1"/>
</dbReference>
<organism evidence="3 4">
    <name type="scientific">Anisodus acutangulus</name>
    <dbReference type="NCBI Taxonomy" id="402998"/>
    <lineage>
        <taxon>Eukaryota</taxon>
        <taxon>Viridiplantae</taxon>
        <taxon>Streptophyta</taxon>
        <taxon>Embryophyta</taxon>
        <taxon>Tracheophyta</taxon>
        <taxon>Spermatophyta</taxon>
        <taxon>Magnoliopsida</taxon>
        <taxon>eudicotyledons</taxon>
        <taxon>Gunneridae</taxon>
        <taxon>Pentapetalae</taxon>
        <taxon>asterids</taxon>
        <taxon>lamiids</taxon>
        <taxon>Solanales</taxon>
        <taxon>Solanaceae</taxon>
        <taxon>Solanoideae</taxon>
        <taxon>Hyoscyameae</taxon>
        <taxon>Anisodus</taxon>
    </lineage>
</organism>
<comment type="caution">
    <text evidence="3">The sequence shown here is derived from an EMBL/GenBank/DDBJ whole genome shotgun (WGS) entry which is preliminary data.</text>
</comment>
<dbReference type="PANTHER" id="PTHR12203">
    <property type="entry name" value="KDEL LYS-ASP-GLU-LEU CONTAINING - RELATED"/>
    <property type="match status" value="1"/>
</dbReference>
<keyword evidence="1" id="KW-0812">Transmembrane</keyword>
<name>A0A9Q1RUH1_9SOLA</name>
<dbReference type="InterPro" id="IPR006598">
    <property type="entry name" value="CAP10"/>
</dbReference>
<keyword evidence="4" id="KW-1185">Reference proteome</keyword>
<keyword evidence="1" id="KW-1133">Transmembrane helix</keyword>
<dbReference type="InterPro" id="IPR051091">
    <property type="entry name" value="O-Glucosyltr/Glycosyltrsf_90"/>
</dbReference>
<dbReference type="SMART" id="SM00672">
    <property type="entry name" value="CAP10"/>
    <property type="match status" value="1"/>
</dbReference>
<evidence type="ECO:0000313" key="3">
    <source>
        <dbReference type="EMBL" id="KAJ8573261.1"/>
    </source>
</evidence>
<gene>
    <name evidence="3" type="ORF">K7X08_009772</name>
</gene>
<dbReference type="OrthoDB" id="202415at2759"/>
<proteinExistence type="predicted"/>
<accession>A0A9Q1RUH1</accession>
<dbReference type="Proteomes" id="UP001152561">
    <property type="component" value="Unassembled WGS sequence"/>
</dbReference>
<evidence type="ECO:0000259" key="2">
    <source>
        <dbReference type="SMART" id="SM00672"/>
    </source>
</evidence>
<feature type="transmembrane region" description="Helical" evidence="1">
    <location>
        <begin position="30"/>
        <end position="53"/>
    </location>
</feature>
<dbReference type="PANTHER" id="PTHR12203:SF74">
    <property type="entry name" value="GLYCOSYLTRANSFERASE"/>
    <property type="match status" value="1"/>
</dbReference>
<protein>
    <recommendedName>
        <fullName evidence="2">Glycosyl transferase CAP10 domain-containing protein</fullName>
    </recommendedName>
</protein>
<dbReference type="EMBL" id="JAJAGQ010000001">
    <property type="protein sequence ID" value="KAJ8573261.1"/>
    <property type="molecule type" value="Genomic_DNA"/>
</dbReference>
<reference evidence="4" key="1">
    <citation type="journal article" date="2023" name="Proc. Natl. Acad. Sci. U.S.A.">
        <title>Genomic and structural basis for evolution of tropane alkaloid biosynthesis.</title>
        <authorList>
            <person name="Wanga Y.-J."/>
            <person name="Taina T."/>
            <person name="Yua J.-Y."/>
            <person name="Lia J."/>
            <person name="Xua B."/>
            <person name="Chenc J."/>
            <person name="D'Auriad J.C."/>
            <person name="Huanga J.-P."/>
            <person name="Huanga S.-X."/>
        </authorList>
    </citation>
    <scope>NUCLEOTIDE SEQUENCE [LARGE SCALE GENOMIC DNA]</scope>
    <source>
        <strain evidence="4">cv. KIB-2019</strain>
    </source>
</reference>
<dbReference type="AlphaFoldDB" id="A0A9Q1RUH1"/>
<sequence>MNEKSMKTSQNNSVVGAKWKYLTKKTTTTLLTISFLFFLSLIVVSFLSLAGWFDLAKYSGNFLMKSQMLEYPLDCAAWNRSRKCPRDYPTPYKPLNSKTSTCPEYFRWIHEDLKPWKETGITRKMLEKAKWNAYFRLTILDGRIYVEKYNSMLKRFIQTRHLFTMYGIVQLLRWYPEKLPNLEIMFKTDDWPAIRSKDYRWPDSGPPPLFSYCSDLQSLDIVFPDWSFWGWAEINTKPWRSVIKDIKEGNKRSKWKDRVPFAYWKGNPHVSPIRKDLMKCNVTDKQSFLSFFWTDKYDFDTLLYNQDWIGQSKNGYNESNLEDQCTHRYKIYVEGSTWSVSEKYILACDSPTLYVRPRYHDFFSRGMIPQQHYWPIRDNDKCRSLKFAVQWGNNHTDKAQAIGKVGSQFIHEDLKMEYVYDYMFHLLNDYAKLLKFEPRIPANAVEICSESLACTSEGISRTLMEEALEKSPSYINPCTLPPPYDPEELKTFDELKIKATQQVEAWEDDYWSRQKNKH</sequence>
<evidence type="ECO:0000313" key="4">
    <source>
        <dbReference type="Proteomes" id="UP001152561"/>
    </source>
</evidence>
<evidence type="ECO:0000256" key="1">
    <source>
        <dbReference type="SAM" id="Phobius"/>
    </source>
</evidence>
<keyword evidence="1" id="KW-0472">Membrane</keyword>